<dbReference type="InterPro" id="IPR005149">
    <property type="entry name" value="Tscrpt_reg_PadR_N"/>
</dbReference>
<keyword evidence="3" id="KW-0238">DNA-binding</keyword>
<name>A0A1H5JY77_9MICC</name>
<sequence length="176" mass="19899">MSLTHAILTSLLERPCTGAELARRFDKSLGYFWQATHQQIYRELGKMEESGLVEARGLPSSRGQQRHFEVLDPGRAELLRWCGGHGEPRPVRDELMVRLRAAAVLGTVDVRDELRRHRVLHAETLGSYEAIEAQDFPPNAPRSVADELQLAVLRAGVAFEKSWLTWCDQTLANLKK</sequence>
<feature type="domain" description="Transcription regulator PadR C-terminal" evidence="2">
    <location>
        <begin position="91"/>
        <end position="175"/>
    </location>
</feature>
<dbReference type="InterPro" id="IPR018309">
    <property type="entry name" value="Tscrpt_reg_PadR_C"/>
</dbReference>
<dbReference type="AlphaFoldDB" id="A0A1H5JY77"/>
<gene>
    <name evidence="3" type="ORF">SAMN04489740_1798</name>
</gene>
<dbReference type="Pfam" id="PF10400">
    <property type="entry name" value="Vir_act_alpha_C"/>
    <property type="match status" value="1"/>
</dbReference>
<evidence type="ECO:0000259" key="1">
    <source>
        <dbReference type="Pfam" id="PF03551"/>
    </source>
</evidence>
<accession>A0A1H5JY77</accession>
<dbReference type="Gene3D" id="1.10.10.10">
    <property type="entry name" value="Winged helix-like DNA-binding domain superfamily/Winged helix DNA-binding domain"/>
    <property type="match status" value="1"/>
</dbReference>
<dbReference type="EMBL" id="FNTV01000001">
    <property type="protein sequence ID" value="SEE57462.1"/>
    <property type="molecule type" value="Genomic_DNA"/>
</dbReference>
<evidence type="ECO:0000313" key="3">
    <source>
        <dbReference type="EMBL" id="SEE57462.1"/>
    </source>
</evidence>
<proteinExistence type="predicted"/>
<protein>
    <submittedName>
        <fullName evidence="3">DNA-binding transcriptional regulator, PadR family</fullName>
    </submittedName>
</protein>
<dbReference type="InterPro" id="IPR036390">
    <property type="entry name" value="WH_DNA-bd_sf"/>
</dbReference>
<evidence type="ECO:0000313" key="4">
    <source>
        <dbReference type="Proteomes" id="UP000182725"/>
    </source>
</evidence>
<dbReference type="Gene3D" id="6.10.140.190">
    <property type="match status" value="1"/>
</dbReference>
<reference evidence="3 4" key="1">
    <citation type="submission" date="2016-10" db="EMBL/GenBank/DDBJ databases">
        <authorList>
            <person name="de Groot N.N."/>
        </authorList>
    </citation>
    <scope>NUCLEOTIDE SEQUENCE [LARGE SCALE GENOMIC DNA]</scope>
    <source>
        <strain evidence="3 4">DSM 22274</strain>
    </source>
</reference>
<dbReference type="Proteomes" id="UP000182725">
    <property type="component" value="Unassembled WGS sequence"/>
</dbReference>
<organism evidence="3 4">
    <name type="scientific">Arthrobacter alpinus</name>
    <dbReference type="NCBI Taxonomy" id="656366"/>
    <lineage>
        <taxon>Bacteria</taxon>
        <taxon>Bacillati</taxon>
        <taxon>Actinomycetota</taxon>
        <taxon>Actinomycetes</taxon>
        <taxon>Micrococcales</taxon>
        <taxon>Micrococcaceae</taxon>
        <taxon>Arthrobacter</taxon>
    </lineage>
</organism>
<dbReference type="GO" id="GO:0003677">
    <property type="term" value="F:DNA binding"/>
    <property type="evidence" value="ECO:0007669"/>
    <property type="project" value="UniProtKB-KW"/>
</dbReference>
<dbReference type="CDD" id="cd00090">
    <property type="entry name" value="HTH_ARSR"/>
    <property type="match status" value="1"/>
</dbReference>
<dbReference type="InterPro" id="IPR036388">
    <property type="entry name" value="WH-like_DNA-bd_sf"/>
</dbReference>
<dbReference type="InterPro" id="IPR011991">
    <property type="entry name" value="ArsR-like_HTH"/>
</dbReference>
<dbReference type="Pfam" id="PF03551">
    <property type="entry name" value="PadR"/>
    <property type="match status" value="1"/>
</dbReference>
<feature type="domain" description="Transcription regulator PadR N-terminal" evidence="1">
    <location>
        <begin position="7"/>
        <end position="78"/>
    </location>
</feature>
<dbReference type="PANTHER" id="PTHR43252:SF4">
    <property type="entry name" value="TRANSCRIPTIONAL REGULATORY PROTEIN"/>
    <property type="match status" value="1"/>
</dbReference>
<evidence type="ECO:0000259" key="2">
    <source>
        <dbReference type="Pfam" id="PF10400"/>
    </source>
</evidence>
<dbReference type="SUPFAM" id="SSF46785">
    <property type="entry name" value="Winged helix' DNA-binding domain"/>
    <property type="match status" value="1"/>
</dbReference>
<dbReference type="PANTHER" id="PTHR43252">
    <property type="entry name" value="TRANSCRIPTIONAL REGULATOR YQJI"/>
    <property type="match status" value="1"/>
</dbReference>